<organism evidence="1 2">
    <name type="scientific">Rhodopirellula baltica (strain DSM 10527 / NCIMB 13988 / SH1)</name>
    <dbReference type="NCBI Taxonomy" id="243090"/>
    <lineage>
        <taxon>Bacteria</taxon>
        <taxon>Pseudomonadati</taxon>
        <taxon>Planctomycetota</taxon>
        <taxon>Planctomycetia</taxon>
        <taxon>Pirellulales</taxon>
        <taxon>Pirellulaceae</taxon>
        <taxon>Rhodopirellula</taxon>
    </lineage>
</organism>
<evidence type="ECO:0000313" key="1">
    <source>
        <dbReference type="EMBL" id="CAD78022.1"/>
    </source>
</evidence>
<gene>
    <name evidence="1" type="ordered locus">RB13245</name>
</gene>
<proteinExistence type="predicted"/>
<reference evidence="1 2" key="1">
    <citation type="journal article" date="2003" name="Proc. Natl. Acad. Sci. U.S.A.">
        <title>Complete genome sequence of the marine planctomycete Pirellula sp. strain 1.</title>
        <authorList>
            <person name="Gloeckner F.O."/>
            <person name="Kube M."/>
            <person name="Bauer M."/>
            <person name="Teeling H."/>
            <person name="Lombardot T."/>
            <person name="Ludwig W."/>
            <person name="Gade D."/>
            <person name="Beck A."/>
            <person name="Borzym K."/>
            <person name="Heitmann K."/>
            <person name="Rabus R."/>
            <person name="Schlesner H."/>
            <person name="Amann R."/>
            <person name="Reinhardt R."/>
        </authorList>
    </citation>
    <scope>NUCLEOTIDE SEQUENCE [LARGE SCALE GENOMIC DNA]</scope>
    <source>
        <strain evidence="2">DSM 10527 / NCIMB 13988 / SH1</strain>
    </source>
</reference>
<name>Q7UHF0_RHOBA</name>
<dbReference type="KEGG" id="rba:RB13245"/>
<dbReference type="EMBL" id="BX294156">
    <property type="protein sequence ID" value="CAD78022.1"/>
    <property type="molecule type" value="Genomic_DNA"/>
</dbReference>
<protein>
    <submittedName>
        <fullName evidence="1">Uncharacterized protein</fullName>
    </submittedName>
</protein>
<dbReference type="EnsemblBacteria" id="CAD78022">
    <property type="protein sequence ID" value="CAD78022"/>
    <property type="gene ID" value="RB13245"/>
</dbReference>
<dbReference type="AlphaFoldDB" id="Q7UHF0"/>
<evidence type="ECO:0000313" key="2">
    <source>
        <dbReference type="Proteomes" id="UP000001025"/>
    </source>
</evidence>
<sequence>MDRGDWVQASFPGSQAMTTLQTSGLFKRGETEERSFAERGRRSTWFGASVSVDDAV</sequence>
<dbReference type="InParanoid" id="Q7UHF0"/>
<keyword evidence="2" id="KW-1185">Reference proteome</keyword>
<accession>Q7UHF0</accession>
<dbReference type="STRING" id="243090.RB13245"/>
<dbReference type="HOGENOM" id="CLU_3011314_0_0_0"/>
<dbReference type="Proteomes" id="UP000001025">
    <property type="component" value="Chromosome"/>
</dbReference>